<sequence length="74" mass="8419">MAKQDFTALIGKAKENQIKTPVQKVVPIKKEKNEVLFSLHIPVERLKALKIISAEKDISLKNLINSAIDEIYFK</sequence>
<dbReference type="EMBL" id="CACVBY010000024">
    <property type="protein sequence ID" value="CAA7387084.1"/>
    <property type="molecule type" value="Genomic_DNA"/>
</dbReference>
<organism evidence="1 2">
    <name type="scientific">Chryseobacterium fistulae</name>
    <dbReference type="NCBI Taxonomy" id="2675058"/>
    <lineage>
        <taxon>Bacteria</taxon>
        <taxon>Pseudomonadati</taxon>
        <taxon>Bacteroidota</taxon>
        <taxon>Flavobacteriia</taxon>
        <taxon>Flavobacteriales</taxon>
        <taxon>Weeksellaceae</taxon>
        <taxon>Chryseobacterium group</taxon>
        <taxon>Chryseobacterium</taxon>
    </lineage>
</organism>
<dbReference type="Proteomes" id="UP000445309">
    <property type="component" value="Unassembled WGS sequence"/>
</dbReference>
<proteinExistence type="predicted"/>
<protein>
    <submittedName>
        <fullName evidence="1">Uncharacterized protein</fullName>
    </submittedName>
</protein>
<reference evidence="1 2" key="1">
    <citation type="submission" date="2020-01" db="EMBL/GenBank/DDBJ databases">
        <authorList>
            <person name="Rodrigo-Torres L."/>
            <person name="Arahal R. D."/>
            <person name="Lucena T."/>
        </authorList>
    </citation>
    <scope>NUCLEOTIDE SEQUENCE [LARGE SCALE GENOMIC DNA]</scope>
    <source>
        <strain evidence="1 2">CECT 9393</strain>
    </source>
</reference>
<name>A0A6N4XMI1_9FLAO</name>
<accession>A0A6N4XMI1</accession>
<dbReference type="RefSeq" id="WP_162072654.1">
    <property type="nucleotide sequence ID" value="NZ_CACVBY010000024.1"/>
</dbReference>
<evidence type="ECO:0000313" key="2">
    <source>
        <dbReference type="Proteomes" id="UP000445309"/>
    </source>
</evidence>
<keyword evidence="2" id="KW-1185">Reference proteome</keyword>
<dbReference type="AlphaFoldDB" id="A0A6N4XMI1"/>
<gene>
    <name evidence="1" type="ORF">CHRY9393_01386</name>
</gene>
<evidence type="ECO:0000313" key="1">
    <source>
        <dbReference type="EMBL" id="CAA7387084.1"/>
    </source>
</evidence>